<feature type="region of interest" description="Disordered" evidence="1">
    <location>
        <begin position="14"/>
        <end position="34"/>
    </location>
</feature>
<gene>
    <name evidence="2" type="ORF">PR048_002705</name>
</gene>
<evidence type="ECO:0000313" key="2">
    <source>
        <dbReference type="EMBL" id="KAJ8897359.1"/>
    </source>
</evidence>
<evidence type="ECO:0000256" key="1">
    <source>
        <dbReference type="SAM" id="MobiDB-lite"/>
    </source>
</evidence>
<reference evidence="2 3" key="1">
    <citation type="submission" date="2023-02" db="EMBL/GenBank/DDBJ databases">
        <title>LHISI_Scaffold_Assembly.</title>
        <authorList>
            <person name="Stuart O.P."/>
            <person name="Cleave R."/>
            <person name="Magrath M.J.L."/>
            <person name="Mikheyev A.S."/>
        </authorList>
    </citation>
    <scope>NUCLEOTIDE SEQUENCE [LARGE SCALE GENOMIC DNA]</scope>
    <source>
        <strain evidence="2">Daus_M_001</strain>
        <tissue evidence="2">Leg muscle</tissue>
    </source>
</reference>
<accession>A0ABQ9IL31</accession>
<keyword evidence="3" id="KW-1185">Reference proteome</keyword>
<dbReference type="EMBL" id="JARBHB010000001">
    <property type="protein sequence ID" value="KAJ8897359.1"/>
    <property type="molecule type" value="Genomic_DNA"/>
</dbReference>
<feature type="compositionally biased region" description="Pro residues" evidence="1">
    <location>
        <begin position="589"/>
        <end position="598"/>
    </location>
</feature>
<organism evidence="2 3">
    <name type="scientific">Dryococelus australis</name>
    <dbReference type="NCBI Taxonomy" id="614101"/>
    <lineage>
        <taxon>Eukaryota</taxon>
        <taxon>Metazoa</taxon>
        <taxon>Ecdysozoa</taxon>
        <taxon>Arthropoda</taxon>
        <taxon>Hexapoda</taxon>
        <taxon>Insecta</taxon>
        <taxon>Pterygota</taxon>
        <taxon>Neoptera</taxon>
        <taxon>Polyneoptera</taxon>
        <taxon>Phasmatodea</taxon>
        <taxon>Verophasmatodea</taxon>
        <taxon>Anareolatae</taxon>
        <taxon>Phasmatidae</taxon>
        <taxon>Eurycanthinae</taxon>
        <taxon>Dryococelus</taxon>
    </lineage>
</organism>
<feature type="compositionally biased region" description="Polar residues" evidence="1">
    <location>
        <begin position="19"/>
        <end position="34"/>
    </location>
</feature>
<feature type="compositionally biased region" description="Basic and acidic residues" evidence="1">
    <location>
        <begin position="570"/>
        <end position="587"/>
    </location>
</feature>
<proteinExistence type="predicted"/>
<comment type="caution">
    <text evidence="2">The sequence shown here is derived from an EMBL/GenBank/DDBJ whole genome shotgun (WGS) entry which is preliminary data.</text>
</comment>
<sequence length="598" mass="68237">MKGWGKWEIPEETRRPMASSGTIPTFENPEGSPSSLRQSQVIFLKESAYLEFEAGKRWSDMGYSITCIKCPIVTKSKVCSIILALRVPMDLKHLLSTQSAKYSGLYVLELQFKYVLEKRALVLRRVVSGEDAREEGIVCGYIYRCRWVVLGYRRRQELGQGMRPSQNMANYCRSYCNTKVRARATHRFAREIIMANEDTEFRAGRGRDKGHKTCFGLDVVKLLASHLDESGSISGRVSPRIFASGNRTGRCRWSVGFLTCLSFSPLRFGVSPFSPHFTLIGSQDLDWKVRSCRHDVCKTLVLSMFEENVGGLLAAKRSAASPALWKFRLHAHNRKRFAQLSDILHKLEENVPWFSDLLHKLEENVDWFSDLLHKLEENTPWFSDIPNKLEGNLGFPTAQARVKRGLVFRHTAQARGNVAWFSDILHKLEGNVAWFSDILHKLEGNVAEFSDILHKLEENLIRDAWLNSVPMTDLQRNKHLVPRHLNCGETSYTLEQRPMKGRLRVEQILYNYSELFPRFKEIGELGEGTVNPHVVPSLGRVANVQWARLGTNQSRLSNPKDRCGSGQPDGGRDAAERRRGRKQESTEKAPPPPLYSRH</sequence>
<dbReference type="Proteomes" id="UP001159363">
    <property type="component" value="Chromosome 1"/>
</dbReference>
<protein>
    <submittedName>
        <fullName evidence="2">Uncharacterized protein</fullName>
    </submittedName>
</protein>
<name>A0ABQ9IL31_9NEOP</name>
<feature type="region of interest" description="Disordered" evidence="1">
    <location>
        <begin position="550"/>
        <end position="598"/>
    </location>
</feature>
<evidence type="ECO:0000313" key="3">
    <source>
        <dbReference type="Proteomes" id="UP001159363"/>
    </source>
</evidence>